<comment type="caution">
    <text evidence="1">The sequence shown here is derived from an EMBL/GenBank/DDBJ whole genome shotgun (WGS) entry which is preliminary data.</text>
</comment>
<proteinExistence type="predicted"/>
<keyword evidence="2" id="KW-1185">Reference proteome</keyword>
<protein>
    <submittedName>
        <fullName evidence="1">Uncharacterized protein</fullName>
    </submittedName>
</protein>
<dbReference type="Proteomes" id="UP001597214">
    <property type="component" value="Unassembled WGS sequence"/>
</dbReference>
<sequence>MEFNEYKQQLIELMMKYKHLFDQNSSGKYEVYCSDYLANPLKEIIPGTYQNILKHISENISSYFNKQISERLSKEDCYHWLVENTKNPKSFEYILHVPEEFWPVFKYDSDDIINTLHIIAYIEIDSPSIINGVHMPLDIQVHDVSMIKLYEYSSQQDVLQVIYSIGEYLKTLKVEKM</sequence>
<organism evidence="1 2">
    <name type="scientific">Bacillus salitolerans</name>
    <dbReference type="NCBI Taxonomy" id="1437434"/>
    <lineage>
        <taxon>Bacteria</taxon>
        <taxon>Bacillati</taxon>
        <taxon>Bacillota</taxon>
        <taxon>Bacilli</taxon>
        <taxon>Bacillales</taxon>
        <taxon>Bacillaceae</taxon>
        <taxon>Bacillus</taxon>
    </lineage>
</organism>
<evidence type="ECO:0000313" key="1">
    <source>
        <dbReference type="EMBL" id="MFD1736846.1"/>
    </source>
</evidence>
<accession>A0ABW4LP11</accession>
<dbReference type="EMBL" id="JBHUEM010000011">
    <property type="protein sequence ID" value="MFD1736846.1"/>
    <property type="molecule type" value="Genomic_DNA"/>
</dbReference>
<gene>
    <name evidence="1" type="ORF">ACFSCX_09730</name>
</gene>
<reference evidence="2" key="1">
    <citation type="journal article" date="2019" name="Int. J. Syst. Evol. Microbiol.">
        <title>The Global Catalogue of Microorganisms (GCM) 10K type strain sequencing project: providing services to taxonomists for standard genome sequencing and annotation.</title>
        <authorList>
            <consortium name="The Broad Institute Genomics Platform"/>
            <consortium name="The Broad Institute Genome Sequencing Center for Infectious Disease"/>
            <person name="Wu L."/>
            <person name="Ma J."/>
        </authorList>
    </citation>
    <scope>NUCLEOTIDE SEQUENCE [LARGE SCALE GENOMIC DNA]</scope>
    <source>
        <strain evidence="2">CCUG 49339</strain>
    </source>
</reference>
<evidence type="ECO:0000313" key="2">
    <source>
        <dbReference type="Proteomes" id="UP001597214"/>
    </source>
</evidence>
<dbReference type="RefSeq" id="WP_377928024.1">
    <property type="nucleotide sequence ID" value="NZ_JBHUEM010000011.1"/>
</dbReference>
<name>A0ABW4LP11_9BACI</name>